<feature type="domain" description="AAA+ ATPase" evidence="4">
    <location>
        <begin position="210"/>
        <end position="391"/>
    </location>
</feature>
<dbReference type="InterPro" id="IPR027417">
    <property type="entry name" value="P-loop_NTPase"/>
</dbReference>
<dbReference type="PANTHER" id="PTHR32039">
    <property type="entry name" value="MAGNESIUM-CHELATASE SUBUNIT CHLI"/>
    <property type="match status" value="1"/>
</dbReference>
<accession>A0ABT0E8I1</accession>
<proteinExistence type="inferred from homology"/>
<organism evidence="5 6">
    <name type="scientific">Alcanivorax quisquiliarum</name>
    <dbReference type="NCBI Taxonomy" id="2933565"/>
    <lineage>
        <taxon>Bacteria</taxon>
        <taxon>Pseudomonadati</taxon>
        <taxon>Pseudomonadota</taxon>
        <taxon>Gammaproteobacteria</taxon>
        <taxon>Oceanospirillales</taxon>
        <taxon>Alcanivoracaceae</taxon>
        <taxon>Alcanivorax</taxon>
    </lineage>
</organism>
<dbReference type="SMART" id="SM00382">
    <property type="entry name" value="AAA"/>
    <property type="match status" value="1"/>
</dbReference>
<dbReference type="Proteomes" id="UP001165524">
    <property type="component" value="Unassembled WGS sequence"/>
</dbReference>
<dbReference type="InterPro" id="IPR014721">
    <property type="entry name" value="Ribsml_uS5_D2-typ_fold_subgr"/>
</dbReference>
<evidence type="ECO:0000259" key="4">
    <source>
        <dbReference type="SMART" id="SM00382"/>
    </source>
</evidence>
<evidence type="ECO:0000256" key="2">
    <source>
        <dbReference type="ARBA" id="ARBA00022741"/>
    </source>
</evidence>
<dbReference type="Pfam" id="PF13541">
    <property type="entry name" value="ChlI"/>
    <property type="match status" value="1"/>
</dbReference>
<dbReference type="EMBL" id="JALKII010000006">
    <property type="protein sequence ID" value="MCK0538146.1"/>
    <property type="molecule type" value="Genomic_DNA"/>
</dbReference>
<evidence type="ECO:0000313" key="6">
    <source>
        <dbReference type="Proteomes" id="UP001165524"/>
    </source>
</evidence>
<dbReference type="RefSeq" id="WP_246952480.1">
    <property type="nucleotide sequence ID" value="NZ_JALKII010000006.1"/>
</dbReference>
<gene>
    <name evidence="5" type="ORF">MU846_10530</name>
</gene>
<dbReference type="SUPFAM" id="SSF52540">
    <property type="entry name" value="P-loop containing nucleoside triphosphate hydrolases"/>
    <property type="match status" value="1"/>
</dbReference>
<dbReference type="InterPro" id="IPR001208">
    <property type="entry name" value="MCM_dom"/>
</dbReference>
<dbReference type="InterPro" id="IPR045006">
    <property type="entry name" value="CHLI-like"/>
</dbReference>
<dbReference type="SUPFAM" id="SSF54211">
    <property type="entry name" value="Ribosomal protein S5 domain 2-like"/>
    <property type="match status" value="1"/>
</dbReference>
<evidence type="ECO:0000256" key="3">
    <source>
        <dbReference type="ARBA" id="ARBA00022840"/>
    </source>
</evidence>
<keyword evidence="3" id="KW-0067">ATP-binding</keyword>
<name>A0ABT0E8I1_9GAMM</name>
<keyword evidence="2" id="KW-0547">Nucleotide-binding</keyword>
<dbReference type="InterPro" id="IPR025158">
    <property type="entry name" value="Mg_chelat-rel_C"/>
</dbReference>
<comment type="caution">
    <text evidence="5">The sequence shown here is derived from an EMBL/GenBank/DDBJ whole genome shotgun (WGS) entry which is preliminary data.</text>
</comment>
<dbReference type="Pfam" id="PF13335">
    <property type="entry name" value="Mg_chelatase_C"/>
    <property type="match status" value="1"/>
</dbReference>
<dbReference type="Gene3D" id="3.40.50.300">
    <property type="entry name" value="P-loop containing nucleotide triphosphate hydrolases"/>
    <property type="match status" value="1"/>
</dbReference>
<dbReference type="InterPro" id="IPR020568">
    <property type="entry name" value="Ribosomal_Su5_D2-typ_SF"/>
</dbReference>
<reference evidence="5" key="1">
    <citation type="submission" date="2022-04" db="EMBL/GenBank/DDBJ databases">
        <title>Alcanivorax sp. CY1518 draft genome sequence.</title>
        <authorList>
            <person name="Zhao G."/>
            <person name="An M."/>
        </authorList>
    </citation>
    <scope>NUCLEOTIDE SEQUENCE</scope>
    <source>
        <strain evidence="5">CY1518</strain>
    </source>
</reference>
<dbReference type="InterPro" id="IPR003593">
    <property type="entry name" value="AAA+_ATPase"/>
</dbReference>
<sequence length="499" mass="52776">MASTSLLHTRAQLGLESVAVQVETHLSGGLPAFSIVGMPETAVKESRDRVRSALLNSRFEFPQRRITVNLAPADLPKAGGLFDLPIALGILHASGQLTLQAPGEIELLGELALNGALRPGKGVLPAALAAARAGRCLILPAENAAEAALGGGTVYGAATLLDVCAHLQRITLLQPTPAATPPPALDSGPCLADVRGQVQGRRALEVAAAGGHSLLLCGPPGSGKSMLAERLPSLLPPLDETQALTVAAIHSLQTPRPLSVFRLPPFRAPHHTASAIALTGGGAQPRPGEISLAHHGVLFLDELPEFDRRLLESLREPLEAGEIHIARAARSACFPARFQLIAAMNPCPCGWLGDPRRSCGYVCEKARRYQQKISGPLLDRIDLHVQVSALSPTELINAPAGEPSHAVRERVVAARARQFARQGMLNQALPGNALGDVLQQHRRWLEQAVERLGLSARALYRLLKVARTLADLAGNEQVDHTALREALAYRAAEPSGPPG</sequence>
<evidence type="ECO:0000256" key="1">
    <source>
        <dbReference type="ARBA" id="ARBA00006354"/>
    </source>
</evidence>
<keyword evidence="6" id="KW-1185">Reference proteome</keyword>
<dbReference type="InterPro" id="IPR004482">
    <property type="entry name" value="Mg_chelat-rel"/>
</dbReference>
<dbReference type="PRINTS" id="PR01657">
    <property type="entry name" value="MCMFAMILY"/>
</dbReference>
<dbReference type="NCBIfam" id="TIGR00368">
    <property type="entry name" value="YifB family Mg chelatase-like AAA ATPase"/>
    <property type="match status" value="1"/>
</dbReference>
<dbReference type="Gene3D" id="3.30.230.10">
    <property type="match status" value="1"/>
</dbReference>
<dbReference type="Pfam" id="PF01078">
    <property type="entry name" value="Mg_chelatase"/>
    <property type="match status" value="1"/>
</dbReference>
<evidence type="ECO:0000313" key="5">
    <source>
        <dbReference type="EMBL" id="MCK0538146.1"/>
    </source>
</evidence>
<comment type="similarity">
    <text evidence="1">Belongs to the Mg-chelatase subunits D/I family. ComM subfamily.</text>
</comment>
<protein>
    <submittedName>
        <fullName evidence="5">YifB family Mg chelatase-like AAA ATPase</fullName>
    </submittedName>
</protein>
<dbReference type="InterPro" id="IPR000523">
    <property type="entry name" value="Mg_chelatse_chII-like_cat_dom"/>
</dbReference>
<dbReference type="PANTHER" id="PTHR32039:SF7">
    <property type="entry name" value="COMPETENCE PROTEIN COMM"/>
    <property type="match status" value="1"/>
</dbReference>